<evidence type="ECO:0000313" key="2">
    <source>
        <dbReference type="EnsemblMetazoa" id="ISCW004736-PA"/>
    </source>
</evidence>
<dbReference type="HOGENOM" id="CLU_2457268_0_0_1"/>
<accession>B7PG24</accession>
<name>B7PG24_IXOSC</name>
<dbReference type="AlphaFoldDB" id="B7PG24"/>
<dbReference type="EMBL" id="DS705700">
    <property type="protein sequence ID" value="EEC05546.1"/>
    <property type="molecule type" value="Genomic_DNA"/>
</dbReference>
<dbReference type="Proteomes" id="UP000001555">
    <property type="component" value="Unassembled WGS sequence"/>
</dbReference>
<evidence type="ECO:0000313" key="3">
    <source>
        <dbReference type="Proteomes" id="UP000001555"/>
    </source>
</evidence>
<dbReference type="OrthoDB" id="6486159at2759"/>
<evidence type="ECO:0000313" key="1">
    <source>
        <dbReference type="EMBL" id="EEC05546.1"/>
    </source>
</evidence>
<reference evidence="2" key="2">
    <citation type="submission" date="2020-05" db="UniProtKB">
        <authorList>
            <consortium name="EnsemblMetazoa"/>
        </authorList>
    </citation>
    <scope>IDENTIFICATION</scope>
    <source>
        <strain evidence="2">wikel</strain>
    </source>
</reference>
<dbReference type="PaxDb" id="6945-B7PG24"/>
<reference evidence="1 3" key="1">
    <citation type="submission" date="2008-03" db="EMBL/GenBank/DDBJ databases">
        <title>Annotation of Ixodes scapularis.</title>
        <authorList>
            <consortium name="Ixodes scapularis Genome Project Consortium"/>
            <person name="Caler E."/>
            <person name="Hannick L.I."/>
            <person name="Bidwell S."/>
            <person name="Joardar V."/>
            <person name="Thiagarajan M."/>
            <person name="Amedeo P."/>
            <person name="Galinsky K.J."/>
            <person name="Schobel S."/>
            <person name="Inman J."/>
            <person name="Hostetler J."/>
            <person name="Miller J."/>
            <person name="Hammond M."/>
            <person name="Megy K."/>
            <person name="Lawson D."/>
            <person name="Kodira C."/>
            <person name="Sutton G."/>
            <person name="Meyer J."/>
            <person name="Hill C.A."/>
            <person name="Birren B."/>
            <person name="Nene V."/>
            <person name="Collins F."/>
            <person name="Alarcon-Chaidez F."/>
            <person name="Wikel S."/>
            <person name="Strausberg R."/>
        </authorList>
    </citation>
    <scope>NUCLEOTIDE SEQUENCE [LARGE SCALE GENOMIC DNA]</scope>
    <source>
        <strain evidence="3">Wikel</strain>
        <strain evidence="1">Wikel colony</strain>
    </source>
</reference>
<gene>
    <name evidence="1" type="ORF">IscW_ISCW004736</name>
</gene>
<keyword evidence="3" id="KW-1185">Reference proteome</keyword>
<organism>
    <name type="scientific">Ixodes scapularis</name>
    <name type="common">Black-legged tick</name>
    <name type="synonym">Deer tick</name>
    <dbReference type="NCBI Taxonomy" id="6945"/>
    <lineage>
        <taxon>Eukaryota</taxon>
        <taxon>Metazoa</taxon>
        <taxon>Ecdysozoa</taxon>
        <taxon>Arthropoda</taxon>
        <taxon>Chelicerata</taxon>
        <taxon>Arachnida</taxon>
        <taxon>Acari</taxon>
        <taxon>Parasitiformes</taxon>
        <taxon>Ixodida</taxon>
        <taxon>Ixodoidea</taxon>
        <taxon>Ixodidae</taxon>
        <taxon>Ixodinae</taxon>
        <taxon>Ixodes</taxon>
    </lineage>
</organism>
<dbReference type="VEuPathDB" id="VectorBase:ISCW004736"/>
<dbReference type="VEuPathDB" id="VectorBase:ISCI004736"/>
<dbReference type="EnsemblMetazoa" id="ISCW004736-RA">
    <property type="protein sequence ID" value="ISCW004736-PA"/>
    <property type="gene ID" value="ISCW004736"/>
</dbReference>
<proteinExistence type="predicted"/>
<dbReference type="EMBL" id="ABJB010862998">
    <property type="status" value="NOT_ANNOTATED_CDS"/>
    <property type="molecule type" value="Genomic_DNA"/>
</dbReference>
<sequence length="89" mass="10048">MRKEEKTAKGNLRKLSRQDVLEFISEAWASVPEETVARSFRGCGIASALDRSEEDNLHKRLNDIGTVVPENPDELRNECVDMIFGSDPE</sequence>
<evidence type="ECO:0008006" key="4">
    <source>
        <dbReference type="Google" id="ProtNLM"/>
    </source>
</evidence>
<dbReference type="InParanoid" id="B7PG24"/>
<dbReference type="VEuPathDB" id="VectorBase:ISCP_023483"/>
<protein>
    <recommendedName>
        <fullName evidence="4">DDE-1 domain-containing protein</fullName>
    </recommendedName>
</protein>